<reference evidence="1 2" key="1">
    <citation type="submission" date="2018-03" db="EMBL/GenBank/DDBJ databases">
        <title>Genomic Encyclopedia of Archaeal and Bacterial Type Strains, Phase II (KMG-II): from individual species to whole genera.</title>
        <authorList>
            <person name="Goeker M."/>
        </authorList>
    </citation>
    <scope>NUCLEOTIDE SEQUENCE [LARGE SCALE GENOMIC DNA]</scope>
    <source>
        <strain evidence="1 2">DSM 28354</strain>
    </source>
</reference>
<dbReference type="EMBL" id="PVTE01000030">
    <property type="protein sequence ID" value="PRY28182.1"/>
    <property type="molecule type" value="Genomic_DNA"/>
</dbReference>
<evidence type="ECO:0000313" key="1">
    <source>
        <dbReference type="EMBL" id="PRY28182.1"/>
    </source>
</evidence>
<comment type="caution">
    <text evidence="1">The sequence shown here is derived from an EMBL/GenBank/DDBJ whole genome shotgun (WGS) entry which is preliminary data.</text>
</comment>
<name>A0A2T0S468_9BACT</name>
<accession>A0A2T0S468</accession>
<dbReference type="Pfam" id="PF14106">
    <property type="entry name" value="DUF4279"/>
    <property type="match status" value="1"/>
</dbReference>
<evidence type="ECO:0000313" key="2">
    <source>
        <dbReference type="Proteomes" id="UP000238375"/>
    </source>
</evidence>
<sequence>MLGPSIMSLYNVKCQYLIESDSLSVEDISTILGLTADHAFNKGDLYTSRSPYNPYPNETDQRTNTRWSVSTNQLSQHTPNLHPHLDQFDKLFRGKIDRLQMLKLKHQCSRTIWVWVETNEPLSVAYYSARELAFILSIADELVSQSKVTMTSLD</sequence>
<organism evidence="1 2">
    <name type="scientific">Spirosoma oryzae</name>
    <dbReference type="NCBI Taxonomy" id="1469603"/>
    <lineage>
        <taxon>Bacteria</taxon>
        <taxon>Pseudomonadati</taxon>
        <taxon>Bacteroidota</taxon>
        <taxon>Cytophagia</taxon>
        <taxon>Cytophagales</taxon>
        <taxon>Cytophagaceae</taxon>
        <taxon>Spirosoma</taxon>
    </lineage>
</organism>
<keyword evidence="2" id="KW-1185">Reference proteome</keyword>
<proteinExistence type="predicted"/>
<protein>
    <submittedName>
        <fullName evidence="1">Uncharacterized protein DUF4279</fullName>
    </submittedName>
</protein>
<dbReference type="AlphaFoldDB" id="A0A2T0S468"/>
<dbReference type="Proteomes" id="UP000238375">
    <property type="component" value="Unassembled WGS sequence"/>
</dbReference>
<dbReference type="InterPro" id="IPR025459">
    <property type="entry name" value="DUF4279"/>
</dbReference>
<gene>
    <name evidence="1" type="ORF">CLV58_13039</name>
</gene>
<dbReference type="RefSeq" id="WP_106140371.1">
    <property type="nucleotide sequence ID" value="NZ_PVTE01000030.1"/>
</dbReference>